<dbReference type="Proteomes" id="UP000035100">
    <property type="component" value="Unassembled WGS sequence"/>
</dbReference>
<evidence type="ECO:0000256" key="3">
    <source>
        <dbReference type="ARBA" id="ARBA00022833"/>
    </source>
</evidence>
<sequence>MARTYDGSCQCGAVTFSAELDLTHAVICNCSRCRRLGSVFAFTPRTAFTLRSGEDALTEFRFHNEVIAHLFCATCGIEAFGYGRMPDGTETVAVNARVLDGVDGHALAKEATFYDGAAS</sequence>
<dbReference type="Gene3D" id="2.170.150.70">
    <property type="match status" value="1"/>
</dbReference>
<dbReference type="EMBL" id="AONG01000018">
    <property type="protein sequence ID" value="KIQ67944.1"/>
    <property type="molecule type" value="Genomic_DNA"/>
</dbReference>
<evidence type="ECO:0000259" key="4">
    <source>
        <dbReference type="PROSITE" id="PS51891"/>
    </source>
</evidence>
<accession>A0A0D0Q004</accession>
<keyword evidence="6" id="KW-1185">Reference proteome</keyword>
<keyword evidence="3" id="KW-0862">Zinc</keyword>
<dbReference type="Pfam" id="PF04828">
    <property type="entry name" value="GFA"/>
    <property type="match status" value="1"/>
</dbReference>
<dbReference type="PANTHER" id="PTHR28620:SF1">
    <property type="entry name" value="CENP-V_GFA DOMAIN-CONTAINING PROTEIN"/>
    <property type="match status" value="1"/>
</dbReference>
<dbReference type="GO" id="GO:0046872">
    <property type="term" value="F:metal ion binding"/>
    <property type="evidence" value="ECO:0007669"/>
    <property type="project" value="UniProtKB-KW"/>
</dbReference>
<dbReference type="PROSITE" id="PS51891">
    <property type="entry name" value="CENP_V_GFA"/>
    <property type="match status" value="1"/>
</dbReference>
<organism evidence="5 6">
    <name type="scientific">Wenxinia marina DSM 24838</name>
    <dbReference type="NCBI Taxonomy" id="1123501"/>
    <lineage>
        <taxon>Bacteria</taxon>
        <taxon>Pseudomonadati</taxon>
        <taxon>Pseudomonadota</taxon>
        <taxon>Alphaproteobacteria</taxon>
        <taxon>Rhodobacterales</taxon>
        <taxon>Roseobacteraceae</taxon>
        <taxon>Wenxinia</taxon>
    </lineage>
</organism>
<gene>
    <name evidence="5" type="ORF">Wenmar_03399</name>
</gene>
<dbReference type="InterPro" id="IPR006913">
    <property type="entry name" value="CENP-V/GFA"/>
</dbReference>
<evidence type="ECO:0000313" key="6">
    <source>
        <dbReference type="Proteomes" id="UP000035100"/>
    </source>
</evidence>
<dbReference type="GO" id="GO:0016846">
    <property type="term" value="F:carbon-sulfur lyase activity"/>
    <property type="evidence" value="ECO:0007669"/>
    <property type="project" value="InterPro"/>
</dbReference>
<evidence type="ECO:0000313" key="5">
    <source>
        <dbReference type="EMBL" id="KIQ67944.1"/>
    </source>
</evidence>
<comment type="similarity">
    <text evidence="1">Belongs to the Gfa family.</text>
</comment>
<protein>
    <recommendedName>
        <fullName evidence="4">CENP-V/GFA domain-containing protein</fullName>
    </recommendedName>
</protein>
<keyword evidence="2" id="KW-0479">Metal-binding</keyword>
<dbReference type="InterPro" id="IPR052355">
    <property type="entry name" value="CENP-V-like"/>
</dbReference>
<dbReference type="PANTHER" id="PTHR28620">
    <property type="entry name" value="CENTROMERE PROTEIN V"/>
    <property type="match status" value="1"/>
</dbReference>
<dbReference type="STRING" id="1123501.Wenmar_03399"/>
<dbReference type="InterPro" id="IPR011057">
    <property type="entry name" value="Mss4-like_sf"/>
</dbReference>
<reference evidence="5 6" key="1">
    <citation type="submission" date="2013-01" db="EMBL/GenBank/DDBJ databases">
        <authorList>
            <person name="Fiebig A."/>
            <person name="Goeker M."/>
            <person name="Klenk H.-P.P."/>
        </authorList>
    </citation>
    <scope>NUCLEOTIDE SEQUENCE [LARGE SCALE GENOMIC DNA]</scope>
    <source>
        <strain evidence="5 6">DSM 24838</strain>
    </source>
</reference>
<dbReference type="OrthoDB" id="9807246at2"/>
<name>A0A0D0Q004_9RHOB</name>
<dbReference type="RefSeq" id="WP_018302159.1">
    <property type="nucleotide sequence ID" value="NZ_KB902282.1"/>
</dbReference>
<proteinExistence type="inferred from homology"/>
<evidence type="ECO:0000256" key="1">
    <source>
        <dbReference type="ARBA" id="ARBA00005495"/>
    </source>
</evidence>
<comment type="caution">
    <text evidence="5">The sequence shown here is derived from an EMBL/GenBank/DDBJ whole genome shotgun (WGS) entry which is preliminary data.</text>
</comment>
<dbReference type="eggNOG" id="COG3791">
    <property type="taxonomic scope" value="Bacteria"/>
</dbReference>
<evidence type="ECO:0000256" key="2">
    <source>
        <dbReference type="ARBA" id="ARBA00022723"/>
    </source>
</evidence>
<dbReference type="AlphaFoldDB" id="A0A0D0Q004"/>
<feature type="domain" description="CENP-V/GFA" evidence="4">
    <location>
        <begin position="5"/>
        <end position="115"/>
    </location>
</feature>
<dbReference type="SUPFAM" id="SSF51316">
    <property type="entry name" value="Mss4-like"/>
    <property type="match status" value="1"/>
</dbReference>